<dbReference type="GO" id="GO:0006508">
    <property type="term" value="P:proteolysis"/>
    <property type="evidence" value="ECO:0007669"/>
    <property type="project" value="UniProtKB-KW"/>
</dbReference>
<keyword evidence="3" id="KW-0645">Protease</keyword>
<dbReference type="NCBIfam" id="NF046081">
    <property type="entry name" value="exosort_XrtX"/>
    <property type="match status" value="1"/>
</dbReference>
<organism evidence="9 10">
    <name type="scientific">Hymenobacter aerilatus</name>
    <dbReference type="NCBI Taxonomy" id="2932251"/>
    <lineage>
        <taxon>Bacteria</taxon>
        <taxon>Pseudomonadati</taxon>
        <taxon>Bacteroidota</taxon>
        <taxon>Cytophagia</taxon>
        <taxon>Cytophagales</taxon>
        <taxon>Hymenobacteraceae</taxon>
        <taxon>Hymenobacter</taxon>
    </lineage>
</organism>
<accession>A0A8T9T2X3</accession>
<dbReference type="RefSeq" id="WP_245097349.1">
    <property type="nucleotide sequence ID" value="NZ_CP095053.1"/>
</dbReference>
<evidence type="ECO:0000256" key="6">
    <source>
        <dbReference type="ARBA" id="ARBA00022989"/>
    </source>
</evidence>
<keyword evidence="6 8" id="KW-1133">Transmembrane helix</keyword>
<protein>
    <submittedName>
        <fullName evidence="9">Exosortase/archaeosortase family protein</fullName>
    </submittedName>
</protein>
<dbReference type="NCBIfam" id="TIGR04178">
    <property type="entry name" value="exo_archaeo"/>
    <property type="match status" value="1"/>
</dbReference>
<evidence type="ECO:0000256" key="4">
    <source>
        <dbReference type="ARBA" id="ARBA00022692"/>
    </source>
</evidence>
<keyword evidence="7 8" id="KW-0472">Membrane</keyword>
<evidence type="ECO:0000313" key="9">
    <source>
        <dbReference type="EMBL" id="UOR07524.1"/>
    </source>
</evidence>
<dbReference type="GO" id="GO:0008233">
    <property type="term" value="F:peptidase activity"/>
    <property type="evidence" value="ECO:0007669"/>
    <property type="project" value="UniProtKB-KW"/>
</dbReference>
<sequence length="182" mass="20268">MSRLHPLLRAGSIAIILYLLWFFGYEQSLALDGRLDAVLMHNLAAAGAVVLRVVGYQAMVPDAQSNVLFLNGVPAVVVSAPCDGLVLYALFTGFVLAFPGPLRRKLWFIPLGNALIYGINVLRIAALGINQYYAHESVDFNHHYTFTFIVYAFIFGLWMWWATRLAARKPAPTQPETTYAYA</sequence>
<dbReference type="Pfam" id="PF09721">
    <property type="entry name" value="Exosortase_EpsH"/>
    <property type="match status" value="1"/>
</dbReference>
<evidence type="ECO:0000256" key="1">
    <source>
        <dbReference type="ARBA" id="ARBA00004651"/>
    </source>
</evidence>
<feature type="transmembrane region" description="Helical" evidence="8">
    <location>
        <begin position="75"/>
        <end position="99"/>
    </location>
</feature>
<reference evidence="9 10" key="1">
    <citation type="submission" date="2022-04" db="EMBL/GenBank/DDBJ databases">
        <title>Hymenobacter sp. isolated from the air.</title>
        <authorList>
            <person name="Won M."/>
            <person name="Lee C.-M."/>
            <person name="Woen H.-Y."/>
            <person name="Kwon S.-W."/>
        </authorList>
    </citation>
    <scope>NUCLEOTIDE SEQUENCE [LARGE SCALE GENOMIC DNA]</scope>
    <source>
        <strain evidence="10">5413 J-13</strain>
    </source>
</reference>
<evidence type="ECO:0000313" key="10">
    <source>
        <dbReference type="Proteomes" id="UP000829925"/>
    </source>
</evidence>
<gene>
    <name evidence="9" type="ORF">MUN82_10600</name>
</gene>
<feature type="transmembrane region" description="Helical" evidence="8">
    <location>
        <begin position="6"/>
        <end position="25"/>
    </location>
</feature>
<evidence type="ECO:0000256" key="7">
    <source>
        <dbReference type="ARBA" id="ARBA00023136"/>
    </source>
</evidence>
<comment type="subcellular location">
    <subcellularLocation>
        <location evidence="1">Cell membrane</location>
        <topology evidence="1">Multi-pass membrane protein</topology>
    </subcellularLocation>
</comment>
<dbReference type="Proteomes" id="UP000829925">
    <property type="component" value="Chromosome"/>
</dbReference>
<evidence type="ECO:0000256" key="2">
    <source>
        <dbReference type="ARBA" id="ARBA00022475"/>
    </source>
</evidence>
<dbReference type="EMBL" id="CP095053">
    <property type="protein sequence ID" value="UOR07524.1"/>
    <property type="molecule type" value="Genomic_DNA"/>
</dbReference>
<feature type="transmembrane region" description="Helical" evidence="8">
    <location>
        <begin position="106"/>
        <end position="129"/>
    </location>
</feature>
<dbReference type="KEGG" id="haei:MUN82_10600"/>
<keyword evidence="2" id="KW-1003">Cell membrane</keyword>
<evidence type="ECO:0000256" key="3">
    <source>
        <dbReference type="ARBA" id="ARBA00022670"/>
    </source>
</evidence>
<name>A0A8T9T2X3_9BACT</name>
<proteinExistence type="predicted"/>
<feature type="transmembrane region" description="Helical" evidence="8">
    <location>
        <begin position="141"/>
        <end position="161"/>
    </location>
</feature>
<evidence type="ECO:0000256" key="8">
    <source>
        <dbReference type="SAM" id="Phobius"/>
    </source>
</evidence>
<keyword evidence="5" id="KW-0378">Hydrolase</keyword>
<dbReference type="InterPro" id="IPR026392">
    <property type="entry name" value="Exo/Archaeosortase_dom"/>
</dbReference>
<keyword evidence="4 8" id="KW-0812">Transmembrane</keyword>
<keyword evidence="10" id="KW-1185">Reference proteome</keyword>
<evidence type="ECO:0000256" key="5">
    <source>
        <dbReference type="ARBA" id="ARBA00022801"/>
    </source>
</evidence>
<dbReference type="InterPro" id="IPR019127">
    <property type="entry name" value="Exosortase"/>
</dbReference>
<dbReference type="GO" id="GO:0005886">
    <property type="term" value="C:plasma membrane"/>
    <property type="evidence" value="ECO:0007669"/>
    <property type="project" value="UniProtKB-SubCell"/>
</dbReference>
<feature type="transmembrane region" description="Helical" evidence="8">
    <location>
        <begin position="37"/>
        <end position="55"/>
    </location>
</feature>
<dbReference type="AlphaFoldDB" id="A0A8T9T2X3"/>